<name>A0A0F9SDH2_9ZZZZ</name>
<reference evidence="1" key="1">
    <citation type="journal article" date="2015" name="Nature">
        <title>Complex archaea that bridge the gap between prokaryotes and eukaryotes.</title>
        <authorList>
            <person name="Spang A."/>
            <person name="Saw J.H."/>
            <person name="Jorgensen S.L."/>
            <person name="Zaremba-Niedzwiedzka K."/>
            <person name="Martijn J."/>
            <person name="Lind A.E."/>
            <person name="van Eijk R."/>
            <person name="Schleper C."/>
            <person name="Guy L."/>
            <person name="Ettema T.J."/>
        </authorList>
    </citation>
    <scope>NUCLEOTIDE SEQUENCE</scope>
</reference>
<dbReference type="AlphaFoldDB" id="A0A0F9SDH2"/>
<accession>A0A0F9SDH2</accession>
<evidence type="ECO:0000313" key="1">
    <source>
        <dbReference type="EMBL" id="KKN27438.1"/>
    </source>
</evidence>
<protein>
    <submittedName>
        <fullName evidence="1">Uncharacterized protein</fullName>
    </submittedName>
</protein>
<dbReference type="EMBL" id="LAZR01002637">
    <property type="protein sequence ID" value="KKN27438.1"/>
    <property type="molecule type" value="Genomic_DNA"/>
</dbReference>
<comment type="caution">
    <text evidence="1">The sequence shown here is derived from an EMBL/GenBank/DDBJ whole genome shotgun (WGS) entry which is preliminary data.</text>
</comment>
<organism evidence="1">
    <name type="scientific">marine sediment metagenome</name>
    <dbReference type="NCBI Taxonomy" id="412755"/>
    <lineage>
        <taxon>unclassified sequences</taxon>
        <taxon>metagenomes</taxon>
        <taxon>ecological metagenomes</taxon>
    </lineage>
</organism>
<sequence length="58" mass="6857">MLIKSKVPMPVYLSKHNNLNQTKEYRKGYDKIFGKRDVLYHTKRSGRRVVKNYGGKKS</sequence>
<gene>
    <name evidence="1" type="ORF">LCGC14_0864530</name>
</gene>
<proteinExistence type="predicted"/>